<evidence type="ECO:0000256" key="5">
    <source>
        <dbReference type="ARBA" id="ARBA00022679"/>
    </source>
</evidence>
<dbReference type="InterPro" id="IPR043519">
    <property type="entry name" value="NT_sf"/>
</dbReference>
<dbReference type="CDD" id="cd05402">
    <property type="entry name" value="NT_PAP_TUTase"/>
    <property type="match status" value="1"/>
</dbReference>
<dbReference type="Gene3D" id="3.30.460.10">
    <property type="entry name" value="Beta Polymerase, domain 2"/>
    <property type="match status" value="1"/>
</dbReference>
<comment type="cofactor">
    <cofactor evidence="1">
        <name>Mn(2+)</name>
        <dbReference type="ChEBI" id="CHEBI:29035"/>
    </cofactor>
</comment>
<dbReference type="GO" id="GO:1990817">
    <property type="term" value="F:poly(A) RNA polymerase activity"/>
    <property type="evidence" value="ECO:0007669"/>
    <property type="project" value="UniProtKB-UniRule"/>
</dbReference>
<evidence type="ECO:0000256" key="4">
    <source>
        <dbReference type="ARBA" id="ARBA00022664"/>
    </source>
</evidence>
<reference evidence="18 19" key="1">
    <citation type="journal article" date="2016" name="Mol. Biol. Evol.">
        <title>Genome-Wide Survey of Gut Fungi (Harpellales) Reveals the First Horizontally Transferred Ubiquitin Gene from a Mosquito Host.</title>
        <authorList>
            <person name="Wang Y."/>
            <person name="White M.M."/>
            <person name="Kvist S."/>
            <person name="Moncalvo J.M."/>
        </authorList>
    </citation>
    <scope>NUCLEOTIDE SEQUENCE [LARGE SCALE GENOMIC DNA]</scope>
    <source>
        <strain evidence="18 19">ALG-7-W6</strain>
    </source>
</reference>
<keyword evidence="7 11" id="KW-0547">Nucleotide-binding</keyword>
<feature type="compositionally biased region" description="Polar residues" evidence="14">
    <location>
        <begin position="619"/>
        <end position="656"/>
    </location>
</feature>
<protein>
    <recommendedName>
        <fullName evidence="11">Poly(A) polymerase</fullName>
        <ecNumber evidence="11">2.7.7.19</ecNumber>
    </recommendedName>
</protein>
<keyword evidence="19" id="KW-1185">Reference proteome</keyword>
<evidence type="ECO:0000256" key="8">
    <source>
        <dbReference type="ARBA" id="ARBA00022840"/>
    </source>
</evidence>
<evidence type="ECO:0000256" key="1">
    <source>
        <dbReference type="ARBA" id="ARBA00001936"/>
    </source>
</evidence>
<keyword evidence="8 11" id="KW-0067">ATP-binding</keyword>
<dbReference type="Pfam" id="PF20750">
    <property type="entry name" value="PAP_NTPase"/>
    <property type="match status" value="1"/>
</dbReference>
<dbReference type="GO" id="GO:0003723">
    <property type="term" value="F:RNA binding"/>
    <property type="evidence" value="ECO:0007669"/>
    <property type="project" value="UniProtKB-UniRule"/>
</dbReference>
<feature type="binding site" evidence="12">
    <location>
        <begin position="124"/>
        <end position="126"/>
    </location>
    <ligand>
        <name>ATP</name>
        <dbReference type="ChEBI" id="CHEBI:30616"/>
    </ligand>
</feature>
<evidence type="ECO:0000256" key="2">
    <source>
        <dbReference type="ARBA" id="ARBA00004123"/>
    </source>
</evidence>
<comment type="subcellular location">
    <subcellularLocation>
        <location evidence="2 11">Nucleus</location>
    </subcellularLocation>
</comment>
<evidence type="ECO:0000256" key="6">
    <source>
        <dbReference type="ARBA" id="ARBA00022723"/>
    </source>
</evidence>
<dbReference type="PANTHER" id="PTHR10682:SF10">
    <property type="entry name" value="POLYNUCLEOTIDE ADENYLYLTRANSFERASE"/>
    <property type="match status" value="1"/>
</dbReference>
<feature type="compositionally biased region" description="Basic and acidic residues" evidence="14">
    <location>
        <begin position="589"/>
        <end position="598"/>
    </location>
</feature>
<feature type="binding site" evidence="12">
    <location>
        <begin position="257"/>
        <end position="258"/>
    </location>
    <ligand>
        <name>ATP</name>
        <dbReference type="ChEBI" id="CHEBI:30616"/>
    </ligand>
</feature>
<sequence>MGKFSIYFETKHYLIFIFLLFLYRNPSQIYFGVTPPISLKGATEEEIDITNKMMEYLKDHNQFEDEKASKNREIVLGQLDKLVQRFVYLASLNHGFTEKTAATCKGKIYTFGSYRLGVHGVGADIDTLCVAPFHVTREDFFEIMPKLLSERSEVSELTPVPEAYVPVIKMEFGGVPIDLTFASLHFSSIPEDLDLIDPKILKNISDKSVMSVNGSRVTDEILRLVPNVSTFRDSLRCIKLWAKKRGIYSNSLGFLGGVAWAMLVVRVCQLYPNAVAGTIITRFFRIMYQWNWPQPVLLKPIEDNPLRFKIWNPRQNPSDRLHKMPIITPAYPSMCATHNVSQSTLTIMTAEFKRGADILEKVFNNECDWSELFIEQDFFSRYKYYLQVIISSDNLDSQLKMKGLTESRLRLLVTKLENVEHIILAHPNTHSFEKVFSCVDEGYANNIRNGIFPETEAVNNGGHEDIIYVPESNEENSGEIANMDSENSQNRVKVCTNSFFIGLLIEKKPVGYVGSYKVDLSWPAQDFMEMIKSRETPGSETSKIHIRFHKNSDLPNYVFGNKINPARKIHSSRHALSPLSPQSNLDSQKNSKEIHSARNDTPNSPKKKQRVEELPNPTQPNGQESNSAENQPFNNISNNNENHLAPLENNSKTQIGSEPGPEKNANSLTPNNFENGTSSSLQTSPLPINGSALPQVSRVSSEPATKATTEIVNNNDSRFFGPRVSFLPPAPQSQSISLKLADPRKRSL</sequence>
<dbReference type="OrthoDB" id="412748at2759"/>
<comment type="similarity">
    <text evidence="3 11">Belongs to the poly(A) polymerase family.</text>
</comment>
<evidence type="ECO:0000256" key="7">
    <source>
        <dbReference type="ARBA" id="ARBA00022741"/>
    </source>
</evidence>
<feature type="binding site" evidence="12">
    <location>
        <begin position="111"/>
        <end position="113"/>
    </location>
    <ligand>
        <name>ATP</name>
        <dbReference type="ChEBI" id="CHEBI:30616"/>
    </ligand>
</feature>
<evidence type="ECO:0000313" key="18">
    <source>
        <dbReference type="EMBL" id="OLY80967.1"/>
    </source>
</evidence>
<feature type="binding site" evidence="13">
    <location>
        <position position="126"/>
    </location>
    <ligand>
        <name>Mg(2+)</name>
        <dbReference type="ChEBI" id="CHEBI:18420"/>
        <label>2</label>
        <note>catalytic</note>
    </ligand>
</feature>
<feature type="domain" description="Poly(A) polymerase RNA-binding" evidence="15">
    <location>
        <begin position="377"/>
        <end position="562"/>
    </location>
</feature>
<dbReference type="InterPro" id="IPR048840">
    <property type="entry name" value="PolA_pol_NTPase"/>
</dbReference>
<keyword evidence="4 11" id="KW-0507">mRNA processing</keyword>
<evidence type="ECO:0000256" key="12">
    <source>
        <dbReference type="PIRSR" id="PIRSR018425-1"/>
    </source>
</evidence>
<dbReference type="InterPro" id="IPR007012">
    <property type="entry name" value="PolA_pol_cen_dom"/>
</dbReference>
<dbReference type="EMBL" id="LSSL01002918">
    <property type="protein sequence ID" value="OLY80967.1"/>
    <property type="molecule type" value="Genomic_DNA"/>
</dbReference>
<dbReference type="InterPro" id="IPR007010">
    <property type="entry name" value="PolA_pol_RNA-bd_dom"/>
</dbReference>
<dbReference type="Gene3D" id="1.10.1410.10">
    <property type="match status" value="1"/>
</dbReference>
<dbReference type="Proteomes" id="UP000187455">
    <property type="component" value="Unassembled WGS sequence"/>
</dbReference>
<evidence type="ECO:0000259" key="17">
    <source>
        <dbReference type="Pfam" id="PF20750"/>
    </source>
</evidence>
<feature type="compositionally biased region" description="Polar residues" evidence="14">
    <location>
        <begin position="579"/>
        <end position="588"/>
    </location>
</feature>
<dbReference type="GO" id="GO:0005524">
    <property type="term" value="F:ATP binding"/>
    <property type="evidence" value="ECO:0007669"/>
    <property type="project" value="UniProtKB-UniRule"/>
</dbReference>
<dbReference type="SUPFAM" id="SSF81301">
    <property type="entry name" value="Nucleotidyltransferase"/>
    <property type="match status" value="1"/>
</dbReference>
<dbReference type="GO" id="GO:0046872">
    <property type="term" value="F:metal ion binding"/>
    <property type="evidence" value="ECO:0007669"/>
    <property type="project" value="UniProtKB-KW"/>
</dbReference>
<feature type="binding site" evidence="12">
    <location>
        <position position="239"/>
    </location>
    <ligand>
        <name>ATP</name>
        <dbReference type="ChEBI" id="CHEBI:30616"/>
    </ligand>
</feature>
<feature type="region of interest" description="Disordered" evidence="14">
    <location>
        <begin position="570"/>
        <end position="748"/>
    </location>
</feature>
<evidence type="ECO:0000256" key="9">
    <source>
        <dbReference type="ARBA" id="ARBA00022842"/>
    </source>
</evidence>
<dbReference type="STRING" id="133383.A0A1R0GVS2"/>
<feature type="binding site" evidence="13">
    <location>
        <position position="124"/>
    </location>
    <ligand>
        <name>Mg(2+)</name>
        <dbReference type="ChEBI" id="CHEBI:18420"/>
        <label>2</label>
        <note>catalytic</note>
    </ligand>
</feature>
<dbReference type="EC" id="2.7.7.19" evidence="11"/>
<keyword evidence="9 13" id="KW-0460">Magnesium</keyword>
<proteinExistence type="inferred from homology"/>
<feature type="binding site" evidence="13">
    <location>
        <position position="124"/>
    </location>
    <ligand>
        <name>Mg(2+)</name>
        <dbReference type="ChEBI" id="CHEBI:18420"/>
        <label>1</label>
        <note>catalytic</note>
    </ligand>
</feature>
<comment type="cofactor">
    <cofactor evidence="13">
        <name>Mg(2+)</name>
        <dbReference type="ChEBI" id="CHEBI:18420"/>
    </cofactor>
    <text evidence="13">Binds 2 magnesium ions. Also active with manganese.</text>
</comment>
<dbReference type="InterPro" id="IPR014492">
    <property type="entry name" value="PolyA_polymerase"/>
</dbReference>
<evidence type="ECO:0000259" key="15">
    <source>
        <dbReference type="Pfam" id="PF04926"/>
    </source>
</evidence>
<dbReference type="InterPro" id="IPR011068">
    <property type="entry name" value="NuclTrfase_I-like_C"/>
</dbReference>
<keyword evidence="5 11" id="KW-0808">Transferase</keyword>
<dbReference type="GO" id="GO:0031123">
    <property type="term" value="P:RNA 3'-end processing"/>
    <property type="evidence" value="ECO:0007669"/>
    <property type="project" value="InterPro"/>
</dbReference>
<organism evidence="18 19">
    <name type="scientific">Smittium mucronatum</name>
    <dbReference type="NCBI Taxonomy" id="133383"/>
    <lineage>
        <taxon>Eukaryota</taxon>
        <taxon>Fungi</taxon>
        <taxon>Fungi incertae sedis</taxon>
        <taxon>Zoopagomycota</taxon>
        <taxon>Kickxellomycotina</taxon>
        <taxon>Harpellomycetes</taxon>
        <taxon>Harpellales</taxon>
        <taxon>Legeriomycetaceae</taxon>
        <taxon>Smittium</taxon>
    </lineage>
</organism>
<keyword evidence="6 13" id="KW-0479">Metal-binding</keyword>
<dbReference type="SUPFAM" id="SSF55003">
    <property type="entry name" value="PAP/Archaeal CCA-adding enzyme, C-terminal domain"/>
    <property type="match status" value="1"/>
</dbReference>
<feature type="binding site" evidence="13">
    <location>
        <position position="126"/>
    </location>
    <ligand>
        <name>Mg(2+)</name>
        <dbReference type="ChEBI" id="CHEBI:18420"/>
        <label>1</label>
        <note>catalytic</note>
    </ligand>
</feature>
<feature type="binding site" evidence="13">
    <location>
        <position position="178"/>
    </location>
    <ligand>
        <name>Mg(2+)</name>
        <dbReference type="ChEBI" id="CHEBI:18420"/>
        <label>2</label>
        <note>catalytic</note>
    </ligand>
</feature>
<dbReference type="SUPFAM" id="SSF81631">
    <property type="entry name" value="PAP/OAS1 substrate-binding domain"/>
    <property type="match status" value="1"/>
</dbReference>
<evidence type="ECO:0000259" key="16">
    <source>
        <dbReference type="Pfam" id="PF04928"/>
    </source>
</evidence>
<feature type="domain" description="Poly(A) polymerase nucleotidyltransferase" evidence="17">
    <location>
        <begin position="32"/>
        <end position="225"/>
    </location>
</feature>
<dbReference type="PANTHER" id="PTHR10682">
    <property type="entry name" value="POLY A POLYMERASE"/>
    <property type="match status" value="1"/>
</dbReference>
<dbReference type="FunFam" id="3.30.460.10:FF:000002">
    <property type="entry name" value="Poly(A) polymerase alpha, putative"/>
    <property type="match status" value="1"/>
</dbReference>
<evidence type="ECO:0000256" key="3">
    <source>
        <dbReference type="ARBA" id="ARBA00010912"/>
    </source>
</evidence>
<dbReference type="FunFam" id="1.10.1410.10:FF:000001">
    <property type="entry name" value="Putative poly(A) polymerase gamma"/>
    <property type="match status" value="1"/>
</dbReference>
<comment type="catalytic activity">
    <reaction evidence="11">
        <text>RNA(n) + ATP = RNA(n)-3'-adenine ribonucleotide + diphosphate</text>
        <dbReference type="Rhea" id="RHEA:11332"/>
        <dbReference type="Rhea" id="RHEA-COMP:14527"/>
        <dbReference type="Rhea" id="RHEA-COMP:17347"/>
        <dbReference type="ChEBI" id="CHEBI:30616"/>
        <dbReference type="ChEBI" id="CHEBI:33019"/>
        <dbReference type="ChEBI" id="CHEBI:140395"/>
        <dbReference type="ChEBI" id="CHEBI:173115"/>
        <dbReference type="EC" id="2.7.7.19"/>
    </reaction>
</comment>
<comment type="caution">
    <text evidence="18">The sequence shown here is derived from an EMBL/GenBank/DDBJ whole genome shotgun (WGS) entry which is preliminary data.</text>
</comment>
<feature type="domain" description="Poly(A) polymerase central" evidence="16">
    <location>
        <begin position="230"/>
        <end position="373"/>
    </location>
</feature>
<feature type="compositionally biased region" description="Polar residues" evidence="14">
    <location>
        <begin position="664"/>
        <end position="717"/>
    </location>
</feature>
<evidence type="ECO:0000313" key="19">
    <source>
        <dbReference type="Proteomes" id="UP000187455"/>
    </source>
</evidence>
<feature type="binding site" evidence="12">
    <location>
        <position position="178"/>
    </location>
    <ligand>
        <name>ATP</name>
        <dbReference type="ChEBI" id="CHEBI:30616"/>
    </ligand>
</feature>
<dbReference type="GO" id="GO:0005634">
    <property type="term" value="C:nucleus"/>
    <property type="evidence" value="ECO:0007669"/>
    <property type="project" value="UniProtKB-SubCell"/>
</dbReference>
<name>A0A1R0GVS2_9FUNG</name>
<gene>
    <name evidence="18" type="ORF">AYI68_g4930</name>
</gene>
<evidence type="ECO:0000256" key="11">
    <source>
        <dbReference type="PIRNR" id="PIRNR018425"/>
    </source>
</evidence>
<evidence type="ECO:0000256" key="10">
    <source>
        <dbReference type="ARBA" id="ARBA00023242"/>
    </source>
</evidence>
<dbReference type="Pfam" id="PF04926">
    <property type="entry name" value="PAP_RNA-bind"/>
    <property type="match status" value="1"/>
</dbReference>
<keyword evidence="10 11" id="KW-0539">Nucleus</keyword>
<dbReference type="AlphaFoldDB" id="A0A1R0GVS2"/>
<comment type="function">
    <text evidence="11">Polymerase that creates the 3'-poly(A) tail of mRNA's.</text>
</comment>
<dbReference type="PIRSF" id="PIRSF018425">
    <property type="entry name" value="PolyA_polymerase"/>
    <property type="match status" value="1"/>
</dbReference>
<dbReference type="Gene3D" id="3.30.70.590">
    <property type="entry name" value="Poly(A) polymerase predicted RNA binding domain"/>
    <property type="match status" value="1"/>
</dbReference>
<dbReference type="Pfam" id="PF04928">
    <property type="entry name" value="PAP_central"/>
    <property type="match status" value="1"/>
</dbReference>
<dbReference type="GO" id="GO:0006397">
    <property type="term" value="P:mRNA processing"/>
    <property type="evidence" value="ECO:0007669"/>
    <property type="project" value="UniProtKB-KW"/>
</dbReference>
<evidence type="ECO:0000256" key="14">
    <source>
        <dbReference type="SAM" id="MobiDB-lite"/>
    </source>
</evidence>
<evidence type="ECO:0000256" key="13">
    <source>
        <dbReference type="PIRSR" id="PIRSR018425-2"/>
    </source>
</evidence>
<accession>A0A1R0GVS2</accession>
<feature type="binding site" evidence="12">
    <location>
        <position position="248"/>
    </location>
    <ligand>
        <name>ATP</name>
        <dbReference type="ChEBI" id="CHEBI:30616"/>
    </ligand>
</feature>